<feature type="transmembrane region" description="Helical" evidence="1">
    <location>
        <begin position="33"/>
        <end position="54"/>
    </location>
</feature>
<proteinExistence type="predicted"/>
<dbReference type="RefSeq" id="WP_297668646.1">
    <property type="nucleotide sequence ID" value="NZ_JAGZCC010000119.1"/>
</dbReference>
<comment type="caution">
    <text evidence="2">The sequence shown here is derived from an EMBL/GenBank/DDBJ whole genome shotgun (WGS) entry which is preliminary data.</text>
</comment>
<accession>A0A943EQB2</accession>
<keyword evidence="1" id="KW-0472">Membrane</keyword>
<reference evidence="2" key="1">
    <citation type="submission" date="2021-02" db="EMBL/GenBank/DDBJ databases">
        <title>Infant gut strain persistence is associated with maternal origin, phylogeny, and functional potential including surface adhesion and iron acquisition.</title>
        <authorList>
            <person name="Lou Y.C."/>
        </authorList>
    </citation>
    <scope>NUCLEOTIDE SEQUENCE</scope>
    <source>
        <strain evidence="2">L3_108_000G1_dasL3_108_000G1_metabat.metabat.11</strain>
    </source>
</reference>
<evidence type="ECO:0000256" key="1">
    <source>
        <dbReference type="SAM" id="Phobius"/>
    </source>
</evidence>
<dbReference type="Proteomes" id="UP000751224">
    <property type="component" value="Unassembled WGS sequence"/>
</dbReference>
<keyword evidence="1" id="KW-1133">Transmembrane helix</keyword>
<feature type="transmembrane region" description="Helical" evidence="1">
    <location>
        <begin position="7"/>
        <end position="27"/>
    </location>
</feature>
<dbReference type="EMBL" id="JAGZCC010000119">
    <property type="protein sequence ID" value="MBS5589263.1"/>
    <property type="molecule type" value="Genomic_DNA"/>
</dbReference>
<name>A0A943EQB2_9FIRM</name>
<keyword evidence="1" id="KW-0812">Transmembrane</keyword>
<gene>
    <name evidence="2" type="ORF">KHX14_10765</name>
</gene>
<organism evidence="2 3">
    <name type="scientific">Thomasclavelia spiroformis</name>
    <dbReference type="NCBI Taxonomy" id="29348"/>
    <lineage>
        <taxon>Bacteria</taxon>
        <taxon>Bacillati</taxon>
        <taxon>Bacillota</taxon>
        <taxon>Erysipelotrichia</taxon>
        <taxon>Erysipelotrichales</taxon>
        <taxon>Coprobacillaceae</taxon>
        <taxon>Thomasclavelia</taxon>
    </lineage>
</organism>
<protein>
    <submittedName>
        <fullName evidence="2">Uncharacterized protein</fullName>
    </submittedName>
</protein>
<evidence type="ECO:0000313" key="2">
    <source>
        <dbReference type="EMBL" id="MBS5589263.1"/>
    </source>
</evidence>
<evidence type="ECO:0000313" key="3">
    <source>
        <dbReference type="Proteomes" id="UP000751224"/>
    </source>
</evidence>
<sequence>MNKKIIFLLNLFFLLLFIIFLGVFIFVEPEKNILVILSFIIGLVGLVINWFYFYKLLKKSKWKQ</sequence>
<dbReference type="AlphaFoldDB" id="A0A943EQB2"/>